<dbReference type="Proteomes" id="UP000075321">
    <property type="component" value="Unassembled WGS sequence"/>
</dbReference>
<protein>
    <submittedName>
        <fullName evidence="2">Uncharacterized protein</fullName>
    </submittedName>
</protein>
<comment type="caution">
    <text evidence="2">The sequence shown here is derived from an EMBL/GenBank/DDBJ whole genome shotgun (WGS) entry which is preliminary data.</text>
</comment>
<feature type="compositionally biased region" description="Basic and acidic residues" evidence="1">
    <location>
        <begin position="11"/>
        <end position="25"/>
    </location>
</feature>
<feature type="region of interest" description="Disordered" evidence="1">
    <location>
        <begin position="1"/>
        <end position="25"/>
    </location>
</feature>
<feature type="compositionally biased region" description="Basic and acidic residues" evidence="1">
    <location>
        <begin position="168"/>
        <end position="181"/>
    </location>
</feature>
<gene>
    <name evidence="2" type="ORF">HAPAU_02670</name>
</gene>
<proteinExistence type="predicted"/>
<dbReference type="InterPro" id="IPR055519">
    <property type="entry name" value="DUF7093"/>
</dbReference>
<evidence type="ECO:0000313" key="3">
    <source>
        <dbReference type="Proteomes" id="UP000075321"/>
    </source>
</evidence>
<feature type="compositionally biased region" description="Acidic residues" evidence="1">
    <location>
        <begin position="114"/>
        <end position="133"/>
    </location>
</feature>
<organism evidence="2 3">
    <name type="scientific">Halalkalicoccus paucihalophilus</name>
    <dbReference type="NCBI Taxonomy" id="1008153"/>
    <lineage>
        <taxon>Archaea</taxon>
        <taxon>Methanobacteriati</taxon>
        <taxon>Methanobacteriota</taxon>
        <taxon>Stenosarchaea group</taxon>
        <taxon>Halobacteria</taxon>
        <taxon>Halobacteriales</taxon>
        <taxon>Halococcaceae</taxon>
        <taxon>Halalkalicoccus</taxon>
    </lineage>
</organism>
<dbReference type="OrthoDB" id="205650at2157"/>
<dbReference type="EMBL" id="LTAZ01000001">
    <property type="protein sequence ID" value="KYH27599.1"/>
    <property type="molecule type" value="Genomic_DNA"/>
</dbReference>
<evidence type="ECO:0000313" key="2">
    <source>
        <dbReference type="EMBL" id="KYH27599.1"/>
    </source>
</evidence>
<dbReference type="AlphaFoldDB" id="A0A151AIV8"/>
<feature type="compositionally biased region" description="Polar residues" evidence="1">
    <location>
        <begin position="47"/>
        <end position="76"/>
    </location>
</feature>
<dbReference type="PATRIC" id="fig|1008153.3.peg.270"/>
<dbReference type="Pfam" id="PF23373">
    <property type="entry name" value="DUF7093"/>
    <property type="match status" value="1"/>
</dbReference>
<name>A0A151AIV8_9EURY</name>
<reference evidence="2 3" key="1">
    <citation type="submission" date="2016-02" db="EMBL/GenBank/DDBJ databases">
        <title>Genome sequence of Halalkalicoccus paucihalophilus DSM 24557.</title>
        <authorList>
            <person name="Poehlein A."/>
            <person name="Daniel R."/>
        </authorList>
    </citation>
    <scope>NUCLEOTIDE SEQUENCE [LARGE SCALE GENOMIC DNA]</scope>
    <source>
        <strain evidence="2 3">DSM 24557</strain>
    </source>
</reference>
<accession>A0A151AIV8</accession>
<evidence type="ECO:0000256" key="1">
    <source>
        <dbReference type="SAM" id="MobiDB-lite"/>
    </source>
</evidence>
<feature type="region of interest" description="Disordered" evidence="1">
    <location>
        <begin position="44"/>
        <end position="232"/>
    </location>
</feature>
<sequence length="269" mass="29253">MSLRCSLLGHEYGESEIERDREERGNEVVISVVELERCTRCEKTRTISENTEVTQLSQPRSSSETNPAESETTGFETRSDADSRSTGPGIRPRPDAGSDPGRGSGIEPRSEAEMGFEADPRDEDTEIIEDDPAVEDRNSGDWPDVEDHEGRGESPNAWPEPDGEDEGFDARTPDGRTDLDFGGRLTPQADQGAEIIESSDGSNTDDGDSEPTFVSAGPRPAPDRLADSGGETTLYCPNCGTAGLEERDSLRAGDICPECHRGYLAERER</sequence>
<dbReference type="RefSeq" id="WP_066378553.1">
    <property type="nucleotide sequence ID" value="NZ_LTAZ01000001.1"/>
</dbReference>
<keyword evidence="3" id="KW-1185">Reference proteome</keyword>